<dbReference type="KEGG" id="pzi:CWO85_01170"/>
<evidence type="ECO:0000313" key="2">
    <source>
        <dbReference type="Proteomes" id="UP000272462"/>
    </source>
</evidence>
<sequence>MTNDEKIKFILENKKIVDAKTIHIILRKNNKRDINRVFKKICYVKANWGIKFGNGYVVSLATKTTTQEKEQQKTNLKISTDNMKMKTLHNIFYTKKITFLTTTLPAFITKDGKRILNQETTDINKIIKARKHFMFLLNKELIKNGYSKKFIKKVLKSIKVLEITKNQAWHNHIVFLNIDLFQALGHKTTHIKYKKYNSII</sequence>
<keyword evidence="2" id="KW-1185">Reference proteome</keyword>
<evidence type="ECO:0000313" key="1">
    <source>
        <dbReference type="EMBL" id="AYJ01144.1"/>
    </source>
</evidence>
<organism evidence="1 2">
    <name type="scientific">Ziziphus jujuba witches'-broom phytoplasma</name>
    <dbReference type="NCBI Taxonomy" id="135727"/>
    <lineage>
        <taxon>Bacteria</taxon>
        <taxon>Bacillati</taxon>
        <taxon>Mycoplasmatota</taxon>
        <taxon>Mollicutes</taxon>
        <taxon>Acholeplasmatales</taxon>
        <taxon>Acholeplasmataceae</taxon>
        <taxon>Candidatus Phytoplasma</taxon>
        <taxon>16SrV (Elm yellows group)</taxon>
    </lineage>
</organism>
<reference evidence="1 2" key="1">
    <citation type="journal article" date="2018" name="BMC Genomics">
        <title>Comparative genome analysis of jujube witches'-broom Phytoplasma, an obligate pathogen that causes jujube witches'-broom disease.</title>
        <authorList>
            <person name="Wang J."/>
            <person name="Song L."/>
            <person name="Jiao Q."/>
            <person name="Yang S."/>
            <person name="Gao R."/>
            <person name="Lu X."/>
            <person name="Zhou G."/>
        </authorList>
    </citation>
    <scope>NUCLEOTIDE SEQUENCE [LARGE SCALE GENOMIC DNA]</scope>
    <source>
        <strain evidence="1">Jwb-nky</strain>
    </source>
</reference>
<dbReference type="Proteomes" id="UP000272462">
    <property type="component" value="Chromosome"/>
</dbReference>
<dbReference type="AlphaFoldDB" id="A0A660HM89"/>
<protein>
    <submittedName>
        <fullName evidence="1">Uncharacterized protein</fullName>
    </submittedName>
</protein>
<proteinExistence type="predicted"/>
<gene>
    <name evidence="1" type="ORF">CWO85_01170</name>
</gene>
<name>A0A660HM89_ZIZJU</name>
<dbReference type="EMBL" id="CP025121">
    <property type="protein sequence ID" value="AYJ01144.1"/>
    <property type="molecule type" value="Genomic_DNA"/>
</dbReference>
<dbReference type="RefSeq" id="WP_121463874.1">
    <property type="nucleotide sequence ID" value="NZ_CP025121.1"/>
</dbReference>
<accession>A0A660HM89</accession>